<evidence type="ECO:0000256" key="1">
    <source>
        <dbReference type="ARBA" id="ARBA00022679"/>
    </source>
</evidence>
<dbReference type="InterPro" id="IPR043128">
    <property type="entry name" value="Rev_trsase/Diguanyl_cyclase"/>
</dbReference>
<keyword evidence="10" id="KW-1185">Reference proteome</keyword>
<dbReference type="AlphaFoldDB" id="A0A8J5Y481"/>
<dbReference type="PANTHER" id="PTHR34072:SF52">
    <property type="entry name" value="RIBONUCLEASE H"/>
    <property type="match status" value="1"/>
</dbReference>
<accession>A0A8J5Y481</accession>
<dbReference type="GO" id="GO:0004519">
    <property type="term" value="F:endonuclease activity"/>
    <property type="evidence" value="ECO:0007669"/>
    <property type="project" value="UniProtKB-KW"/>
</dbReference>
<dbReference type="OrthoDB" id="111931at2759"/>
<dbReference type="InterPro" id="IPR041373">
    <property type="entry name" value="RT_RNaseH"/>
</dbReference>
<dbReference type="Proteomes" id="UP000701853">
    <property type="component" value="Chromosome 13"/>
</dbReference>
<evidence type="ECO:0000313" key="9">
    <source>
        <dbReference type="EMBL" id="KAG8473082.1"/>
    </source>
</evidence>
<keyword evidence="5" id="KW-0378">Hydrolase</keyword>
<keyword evidence="2" id="KW-0548">Nucleotidyltransferase</keyword>
<dbReference type="GO" id="GO:0016787">
    <property type="term" value="F:hydrolase activity"/>
    <property type="evidence" value="ECO:0007669"/>
    <property type="project" value="UniProtKB-KW"/>
</dbReference>
<keyword evidence="1" id="KW-0808">Transferase</keyword>
<evidence type="ECO:0000256" key="6">
    <source>
        <dbReference type="ARBA" id="ARBA00022918"/>
    </source>
</evidence>
<evidence type="ECO:0000256" key="4">
    <source>
        <dbReference type="ARBA" id="ARBA00022759"/>
    </source>
</evidence>
<keyword evidence="6" id="KW-0695">RNA-directed DNA polymerase</keyword>
<evidence type="ECO:0000256" key="5">
    <source>
        <dbReference type="ARBA" id="ARBA00022801"/>
    </source>
</evidence>
<dbReference type="Gene3D" id="3.30.70.270">
    <property type="match status" value="1"/>
</dbReference>
<dbReference type="InterPro" id="IPR043502">
    <property type="entry name" value="DNA/RNA_pol_sf"/>
</dbReference>
<keyword evidence="4" id="KW-0255">Endonuclease</keyword>
<evidence type="ECO:0000259" key="7">
    <source>
        <dbReference type="Pfam" id="PF00078"/>
    </source>
</evidence>
<dbReference type="Gene3D" id="3.10.20.370">
    <property type="match status" value="1"/>
</dbReference>
<dbReference type="GO" id="GO:0003964">
    <property type="term" value="F:RNA-directed DNA polymerase activity"/>
    <property type="evidence" value="ECO:0007669"/>
    <property type="project" value="UniProtKB-KW"/>
</dbReference>
<dbReference type="EMBL" id="JAHUZN010000013">
    <property type="protein sequence ID" value="KAG8473082.1"/>
    <property type="molecule type" value="Genomic_DNA"/>
</dbReference>
<dbReference type="Pfam" id="PF17917">
    <property type="entry name" value="RT_RNaseH"/>
    <property type="match status" value="1"/>
</dbReference>
<dbReference type="SUPFAM" id="SSF56672">
    <property type="entry name" value="DNA/RNA polymerases"/>
    <property type="match status" value="1"/>
</dbReference>
<dbReference type="InterPro" id="IPR000477">
    <property type="entry name" value="RT_dom"/>
</dbReference>
<gene>
    <name evidence="9" type="ORF">CXB51_034982</name>
</gene>
<dbReference type="CDD" id="cd09274">
    <property type="entry name" value="RNase_HI_RT_Ty3"/>
    <property type="match status" value="1"/>
</dbReference>
<evidence type="ECO:0000256" key="3">
    <source>
        <dbReference type="ARBA" id="ARBA00022722"/>
    </source>
</evidence>
<dbReference type="FunFam" id="3.10.20.370:FF:000001">
    <property type="entry name" value="Retrovirus-related Pol polyprotein from transposon 17.6-like protein"/>
    <property type="match status" value="1"/>
</dbReference>
<keyword evidence="3" id="KW-0540">Nuclease</keyword>
<evidence type="ECO:0000256" key="2">
    <source>
        <dbReference type="ARBA" id="ARBA00022695"/>
    </source>
</evidence>
<reference evidence="9 10" key="1">
    <citation type="journal article" date="2021" name="bioRxiv">
        <title>The Gossypium anomalum genome as a resource for cotton improvement and evolutionary analysis of hybrid incompatibility.</title>
        <authorList>
            <person name="Grover C.E."/>
            <person name="Yuan D."/>
            <person name="Arick M.A."/>
            <person name="Miller E.R."/>
            <person name="Hu G."/>
            <person name="Peterson D.G."/>
            <person name="Wendel J.F."/>
            <person name="Udall J.A."/>
        </authorList>
    </citation>
    <scope>NUCLEOTIDE SEQUENCE [LARGE SCALE GENOMIC DNA]</scope>
    <source>
        <strain evidence="9">JFW-Udall</strain>
        <tissue evidence="9">Leaf</tissue>
    </source>
</reference>
<evidence type="ECO:0000313" key="10">
    <source>
        <dbReference type="Proteomes" id="UP000701853"/>
    </source>
</evidence>
<proteinExistence type="predicted"/>
<evidence type="ECO:0000259" key="8">
    <source>
        <dbReference type="Pfam" id="PF17917"/>
    </source>
</evidence>
<sequence>MPFGLTNAPTAFMDLMNRVFQSYLDRFVVIFIDDILVYLKNEEKHEEHLRIVLQVLRENSGMETTEVSIENSEFSGSGRLLQKVLTKAPVLIQPESRKDFTVYSDASHVGLGCVLMQEGKVVAYASRQLKPHEVNYPTHDLELAAVIFALKIWRHYLYGEKCIIYTDHKSLKYLLTQKELNLRQRRWVELLKDYDCSIEYHLGKANVVADALSRRVVTDLRALFARLSLFDDGSLLVELQYGENEDFGLNTDGVLCFRGRVCILKDPELRRLILKEAHVDPQVEAEHQVPSGLLQPVKIPLWKWERVTMDFVSGLPLTPTKKDSVWRKLQEALGTRLDFNTAFHPQTDG</sequence>
<feature type="domain" description="Reverse transcriptase RNase H-like" evidence="8">
    <location>
        <begin position="97"/>
        <end position="194"/>
    </location>
</feature>
<protein>
    <submittedName>
        <fullName evidence="9">Uncharacterized protein</fullName>
    </submittedName>
</protein>
<name>A0A8J5Y481_9ROSI</name>
<organism evidence="9 10">
    <name type="scientific">Gossypium anomalum</name>
    <dbReference type="NCBI Taxonomy" id="47600"/>
    <lineage>
        <taxon>Eukaryota</taxon>
        <taxon>Viridiplantae</taxon>
        <taxon>Streptophyta</taxon>
        <taxon>Embryophyta</taxon>
        <taxon>Tracheophyta</taxon>
        <taxon>Spermatophyta</taxon>
        <taxon>Magnoliopsida</taxon>
        <taxon>eudicotyledons</taxon>
        <taxon>Gunneridae</taxon>
        <taxon>Pentapetalae</taxon>
        <taxon>rosids</taxon>
        <taxon>malvids</taxon>
        <taxon>Malvales</taxon>
        <taxon>Malvaceae</taxon>
        <taxon>Malvoideae</taxon>
        <taxon>Gossypium</taxon>
    </lineage>
</organism>
<comment type="caution">
    <text evidence="9">The sequence shown here is derived from an EMBL/GenBank/DDBJ whole genome shotgun (WGS) entry which is preliminary data.</text>
</comment>
<dbReference type="PANTHER" id="PTHR34072">
    <property type="entry name" value="ENZYMATIC POLYPROTEIN-RELATED"/>
    <property type="match status" value="1"/>
</dbReference>
<feature type="domain" description="Reverse transcriptase" evidence="7">
    <location>
        <begin position="1"/>
        <end position="62"/>
    </location>
</feature>
<dbReference type="Pfam" id="PF00078">
    <property type="entry name" value="RVT_1"/>
    <property type="match status" value="1"/>
</dbReference>